<dbReference type="PROSITE" id="PS51194">
    <property type="entry name" value="HELICASE_CTER"/>
    <property type="match status" value="1"/>
</dbReference>
<dbReference type="OrthoDB" id="9805696at2"/>
<evidence type="ECO:0000313" key="12">
    <source>
        <dbReference type="Proteomes" id="UP000239907"/>
    </source>
</evidence>
<dbReference type="InterPro" id="IPR027417">
    <property type="entry name" value="P-loop_NTPase"/>
</dbReference>
<evidence type="ECO:0000256" key="7">
    <source>
        <dbReference type="RuleBase" id="RU000492"/>
    </source>
</evidence>
<proteinExistence type="inferred from homology"/>
<evidence type="ECO:0000256" key="1">
    <source>
        <dbReference type="ARBA" id="ARBA00022741"/>
    </source>
</evidence>
<dbReference type="CDD" id="cd18787">
    <property type="entry name" value="SF2_C_DEAD"/>
    <property type="match status" value="1"/>
</dbReference>
<evidence type="ECO:0000256" key="6">
    <source>
        <dbReference type="PROSITE-ProRule" id="PRU00552"/>
    </source>
</evidence>
<evidence type="ECO:0000259" key="9">
    <source>
        <dbReference type="PROSITE" id="PS51194"/>
    </source>
</evidence>
<dbReference type="InterPro" id="IPR014014">
    <property type="entry name" value="RNA_helicase_DEAD_Q_motif"/>
</dbReference>
<dbReference type="SMART" id="SM00490">
    <property type="entry name" value="HELICc"/>
    <property type="match status" value="1"/>
</dbReference>
<dbReference type="GO" id="GO:0003676">
    <property type="term" value="F:nucleic acid binding"/>
    <property type="evidence" value="ECO:0007669"/>
    <property type="project" value="InterPro"/>
</dbReference>
<dbReference type="GO" id="GO:0005524">
    <property type="term" value="F:ATP binding"/>
    <property type="evidence" value="ECO:0007669"/>
    <property type="project" value="UniProtKB-KW"/>
</dbReference>
<feature type="domain" description="Helicase ATP-binding" evidence="8">
    <location>
        <begin position="32"/>
        <end position="207"/>
    </location>
</feature>
<evidence type="ECO:0000256" key="5">
    <source>
        <dbReference type="ARBA" id="ARBA00038437"/>
    </source>
</evidence>
<dbReference type="InterPro" id="IPR044742">
    <property type="entry name" value="DEAD/DEAH_RhlB"/>
</dbReference>
<dbReference type="InterPro" id="IPR001650">
    <property type="entry name" value="Helicase_C-like"/>
</dbReference>
<reference evidence="11 12" key="1">
    <citation type="submission" date="2016-12" db="EMBL/GenBank/DDBJ databases">
        <title>Study of bacterial adaptation to deep sea.</title>
        <authorList>
            <person name="Song J."/>
            <person name="Yoshizawa S."/>
            <person name="Kogure K."/>
        </authorList>
    </citation>
    <scope>NUCLEOTIDE SEQUENCE [LARGE SCALE GENOMIC DNA]</scope>
    <source>
        <strain evidence="11 12">SAORIC-165</strain>
    </source>
</reference>
<keyword evidence="2 7" id="KW-0378">Hydrolase</keyword>
<keyword evidence="12" id="KW-1185">Reference proteome</keyword>
<dbReference type="AlphaFoldDB" id="A0A2S7U0U1"/>
<dbReference type="PROSITE" id="PS00039">
    <property type="entry name" value="DEAD_ATP_HELICASE"/>
    <property type="match status" value="1"/>
</dbReference>
<protein>
    <submittedName>
        <fullName evidence="11">RNA helicase</fullName>
    </submittedName>
</protein>
<organism evidence="11 12">
    <name type="scientific">Rubritalea profundi</name>
    <dbReference type="NCBI Taxonomy" id="1658618"/>
    <lineage>
        <taxon>Bacteria</taxon>
        <taxon>Pseudomonadati</taxon>
        <taxon>Verrucomicrobiota</taxon>
        <taxon>Verrucomicrobiia</taxon>
        <taxon>Verrucomicrobiales</taxon>
        <taxon>Rubritaleaceae</taxon>
        <taxon>Rubritalea</taxon>
    </lineage>
</organism>
<dbReference type="SUPFAM" id="SSF52540">
    <property type="entry name" value="P-loop containing nucleoside triphosphate hydrolases"/>
    <property type="match status" value="1"/>
</dbReference>
<evidence type="ECO:0000313" key="11">
    <source>
        <dbReference type="EMBL" id="PQJ28615.1"/>
    </source>
</evidence>
<dbReference type="GO" id="GO:0003724">
    <property type="term" value="F:RNA helicase activity"/>
    <property type="evidence" value="ECO:0007669"/>
    <property type="project" value="InterPro"/>
</dbReference>
<dbReference type="GO" id="GO:0005829">
    <property type="term" value="C:cytosol"/>
    <property type="evidence" value="ECO:0007669"/>
    <property type="project" value="TreeGrafter"/>
</dbReference>
<dbReference type="CDD" id="cd00268">
    <property type="entry name" value="DEADc"/>
    <property type="match status" value="1"/>
</dbReference>
<dbReference type="InterPro" id="IPR000629">
    <property type="entry name" value="RNA-helicase_DEAD-box_CS"/>
</dbReference>
<dbReference type="RefSeq" id="WP_105043113.1">
    <property type="nucleotide sequence ID" value="NZ_MQWA01000001.1"/>
</dbReference>
<evidence type="ECO:0000256" key="2">
    <source>
        <dbReference type="ARBA" id="ARBA00022801"/>
    </source>
</evidence>
<gene>
    <name evidence="11" type="ORF">BSZ32_08930</name>
</gene>
<dbReference type="InterPro" id="IPR050079">
    <property type="entry name" value="DEAD_box_RNA_helicase"/>
</dbReference>
<dbReference type="Pfam" id="PF00271">
    <property type="entry name" value="Helicase_C"/>
    <property type="match status" value="1"/>
</dbReference>
<evidence type="ECO:0000259" key="8">
    <source>
        <dbReference type="PROSITE" id="PS51192"/>
    </source>
</evidence>
<dbReference type="PROSITE" id="PS51192">
    <property type="entry name" value="HELICASE_ATP_BIND_1"/>
    <property type="match status" value="1"/>
</dbReference>
<evidence type="ECO:0000256" key="3">
    <source>
        <dbReference type="ARBA" id="ARBA00022806"/>
    </source>
</evidence>
<dbReference type="PROSITE" id="PS51195">
    <property type="entry name" value="Q_MOTIF"/>
    <property type="match status" value="1"/>
</dbReference>
<dbReference type="EMBL" id="MQWA01000001">
    <property type="protein sequence ID" value="PQJ28615.1"/>
    <property type="molecule type" value="Genomic_DNA"/>
</dbReference>
<dbReference type="InterPro" id="IPR011545">
    <property type="entry name" value="DEAD/DEAH_box_helicase_dom"/>
</dbReference>
<comment type="similarity">
    <text evidence="5 7">Belongs to the DEAD box helicase family.</text>
</comment>
<dbReference type="Proteomes" id="UP000239907">
    <property type="component" value="Unassembled WGS sequence"/>
</dbReference>
<feature type="domain" description="DEAD-box RNA helicase Q" evidence="10">
    <location>
        <begin position="1"/>
        <end position="29"/>
    </location>
</feature>
<dbReference type="Gene3D" id="3.40.50.300">
    <property type="entry name" value="P-loop containing nucleotide triphosphate hydrolases"/>
    <property type="match status" value="2"/>
</dbReference>
<dbReference type="Pfam" id="PF00270">
    <property type="entry name" value="DEAD"/>
    <property type="match status" value="1"/>
</dbReference>
<dbReference type="SMART" id="SM00487">
    <property type="entry name" value="DEXDc"/>
    <property type="match status" value="1"/>
</dbReference>
<keyword evidence="1 7" id="KW-0547">Nucleotide-binding</keyword>
<keyword evidence="3 7" id="KW-0347">Helicase</keyword>
<dbReference type="PANTHER" id="PTHR47959:SF13">
    <property type="entry name" value="ATP-DEPENDENT RNA HELICASE RHLE"/>
    <property type="match status" value="1"/>
</dbReference>
<accession>A0A2S7U0U1</accession>
<evidence type="ECO:0000259" key="10">
    <source>
        <dbReference type="PROSITE" id="PS51195"/>
    </source>
</evidence>
<name>A0A2S7U0U1_9BACT</name>
<keyword evidence="4 7" id="KW-0067">ATP-binding</keyword>
<dbReference type="PANTHER" id="PTHR47959">
    <property type="entry name" value="ATP-DEPENDENT RNA HELICASE RHLE-RELATED"/>
    <property type="match status" value="1"/>
</dbReference>
<feature type="domain" description="Helicase C-terminal" evidence="9">
    <location>
        <begin position="234"/>
        <end position="376"/>
    </location>
</feature>
<dbReference type="InterPro" id="IPR014001">
    <property type="entry name" value="Helicase_ATP-bd"/>
</dbReference>
<comment type="caution">
    <text evidence="11">The sequence shown here is derived from an EMBL/GenBank/DDBJ whole genome shotgun (WGS) entry which is preliminary data.</text>
</comment>
<sequence>MSFSSTGLSDIFLSALESQGHDTPTPIQQAAIPAILDRKDVMGIAKTGSGKTASFVLPILQNLLKQSSAKHREPAALILVPTRELADQVLGVIRDFSAELPQRISSLAIYGGSSINTQMQSLGKIDILVATPGRLIDLIDKNAIKLSSISTLVLDEADKMLNLGFKEEVDKILSLLPATRQNLLFSATLSPDLTAIQQVLLSDPVIVKIEPDPEEVEDIINELGYFVKEERKGPLLRYLIRQKKRQQILVFASSAKSVDSIVNKLRKNKIDAAPIHSQLSQGARREVLRQFKEASFRVLVATDLIARGIDIEALPCVINYELPRSPKDYIHRIGRTGRAGSPGDAITLITMDELPHFRVIQKKTGKTVPMQHSDGINLHGC</sequence>
<evidence type="ECO:0000256" key="4">
    <source>
        <dbReference type="ARBA" id="ARBA00022840"/>
    </source>
</evidence>
<dbReference type="GO" id="GO:0016787">
    <property type="term" value="F:hydrolase activity"/>
    <property type="evidence" value="ECO:0007669"/>
    <property type="project" value="UniProtKB-KW"/>
</dbReference>
<feature type="short sequence motif" description="Q motif" evidence="6">
    <location>
        <begin position="1"/>
        <end position="29"/>
    </location>
</feature>